<reference evidence="2 3" key="2">
    <citation type="journal article" date="2013" name="Plant Cell Physiol.">
        <title>Rice Annotation Project Database (RAP-DB): an integrative and interactive database for rice genomics.</title>
        <authorList>
            <person name="Sakai H."/>
            <person name="Lee S.S."/>
            <person name="Tanaka T."/>
            <person name="Numa H."/>
            <person name="Kim J."/>
            <person name="Kawahara Y."/>
            <person name="Wakimoto H."/>
            <person name="Yang C.C."/>
            <person name="Iwamoto M."/>
            <person name="Abe T."/>
            <person name="Yamada Y."/>
            <person name="Muto A."/>
            <person name="Inokuchi H."/>
            <person name="Ikemura T."/>
            <person name="Matsumoto T."/>
            <person name="Sasaki T."/>
            <person name="Itoh T."/>
        </authorList>
    </citation>
    <scope>NUCLEOTIDE SEQUENCE [LARGE SCALE GENOMIC DNA]</scope>
    <source>
        <strain evidence="3">cv. Nipponbare</strain>
    </source>
</reference>
<keyword evidence="3" id="KW-1185">Reference proteome</keyword>
<dbReference type="eggNOG" id="ENOG502R5CN">
    <property type="taxonomic scope" value="Eukaryota"/>
</dbReference>
<feature type="non-terminal residue" evidence="2">
    <location>
        <position position="1"/>
    </location>
</feature>
<dbReference type="Gramene" id="Os07t0536966-00">
    <property type="protein sequence ID" value="Os07t0536966-00"/>
    <property type="gene ID" value="Os07g0536966"/>
</dbReference>
<dbReference type="PaxDb" id="39947-A0A0P0X773"/>
<feature type="compositionally biased region" description="Basic and acidic residues" evidence="1">
    <location>
        <begin position="163"/>
        <end position="184"/>
    </location>
</feature>
<dbReference type="EMBL" id="AP014963">
    <property type="protein sequence ID" value="BAT01925.1"/>
    <property type="molecule type" value="Genomic_DNA"/>
</dbReference>
<accession>A0A0P0X773</accession>
<reference evidence="2 3" key="3">
    <citation type="journal article" date="2013" name="Rice">
        <title>Improvement of the Oryza sativa Nipponbare reference genome using next generation sequence and optical map data.</title>
        <authorList>
            <person name="Kawahara Y."/>
            <person name="de la Bastide M."/>
            <person name="Hamilton J.P."/>
            <person name="Kanamori H."/>
            <person name="McCombie W.R."/>
            <person name="Ouyang S."/>
            <person name="Schwartz D.C."/>
            <person name="Tanaka T."/>
            <person name="Wu J."/>
            <person name="Zhou S."/>
            <person name="Childs K.L."/>
            <person name="Davidson R.M."/>
            <person name="Lin H."/>
            <person name="Quesada-Ocampo L."/>
            <person name="Vaillancourt B."/>
            <person name="Sakai H."/>
            <person name="Lee S.S."/>
            <person name="Kim J."/>
            <person name="Numa H."/>
            <person name="Itoh T."/>
            <person name="Buell C.R."/>
            <person name="Matsumoto T."/>
        </authorList>
    </citation>
    <scope>NUCLEOTIDE SEQUENCE [LARGE SCALE GENOMIC DNA]</scope>
    <source>
        <strain evidence="3">cv. Nipponbare</strain>
    </source>
</reference>
<dbReference type="AlphaFoldDB" id="A0A0P0X773"/>
<protein>
    <submittedName>
        <fullName evidence="2">Os07g0536966 protein</fullName>
    </submittedName>
</protein>
<evidence type="ECO:0000313" key="2">
    <source>
        <dbReference type="EMBL" id="BAT01925.1"/>
    </source>
</evidence>
<dbReference type="InParanoid" id="A0A0P0X773"/>
<name>A0A0P0X773_ORYSJ</name>
<organism evidence="2 3">
    <name type="scientific">Oryza sativa subsp. japonica</name>
    <name type="common">Rice</name>
    <dbReference type="NCBI Taxonomy" id="39947"/>
    <lineage>
        <taxon>Eukaryota</taxon>
        <taxon>Viridiplantae</taxon>
        <taxon>Streptophyta</taxon>
        <taxon>Embryophyta</taxon>
        <taxon>Tracheophyta</taxon>
        <taxon>Spermatophyta</taxon>
        <taxon>Magnoliopsida</taxon>
        <taxon>Liliopsida</taxon>
        <taxon>Poales</taxon>
        <taxon>Poaceae</taxon>
        <taxon>BOP clade</taxon>
        <taxon>Oryzoideae</taxon>
        <taxon>Oryzeae</taxon>
        <taxon>Oryzinae</taxon>
        <taxon>Oryza</taxon>
        <taxon>Oryza sativa</taxon>
    </lineage>
</organism>
<sequence length="226" mass="22982">EERIYLVPVVAPQSENPAALLPAEILGHHPDDSPQAAPAGGRRHVRRALRQPVNLAAVEPFLPRAEPPGRVRRRVVGGGVDEDAHGGVEHLGRRGHVLRVHEDEELVVAVGGGEEVLVGEAERAGVVEDGGVLVVGAELLRVLERGGDAAGAGGGVGGVAAAERERVDDVRDGAEGGGGEERAGRGGVLGEGGGDAPDVALVGAVRRVVAAVAAEVAEGLARDGRR</sequence>
<dbReference type="Proteomes" id="UP000059680">
    <property type="component" value="Chromosome 7"/>
</dbReference>
<reference evidence="3" key="1">
    <citation type="journal article" date="2005" name="Nature">
        <title>The map-based sequence of the rice genome.</title>
        <authorList>
            <consortium name="International rice genome sequencing project (IRGSP)"/>
            <person name="Matsumoto T."/>
            <person name="Wu J."/>
            <person name="Kanamori H."/>
            <person name="Katayose Y."/>
            <person name="Fujisawa M."/>
            <person name="Namiki N."/>
            <person name="Mizuno H."/>
            <person name="Yamamoto K."/>
            <person name="Antonio B.A."/>
            <person name="Baba T."/>
            <person name="Sakata K."/>
            <person name="Nagamura Y."/>
            <person name="Aoki H."/>
            <person name="Arikawa K."/>
            <person name="Arita K."/>
            <person name="Bito T."/>
            <person name="Chiden Y."/>
            <person name="Fujitsuka N."/>
            <person name="Fukunaka R."/>
            <person name="Hamada M."/>
            <person name="Harada C."/>
            <person name="Hayashi A."/>
            <person name="Hijishita S."/>
            <person name="Honda M."/>
            <person name="Hosokawa S."/>
            <person name="Ichikawa Y."/>
            <person name="Idonuma A."/>
            <person name="Iijima M."/>
            <person name="Ikeda M."/>
            <person name="Ikeno M."/>
            <person name="Ito K."/>
            <person name="Ito S."/>
            <person name="Ito T."/>
            <person name="Ito Y."/>
            <person name="Ito Y."/>
            <person name="Iwabuchi A."/>
            <person name="Kamiya K."/>
            <person name="Karasawa W."/>
            <person name="Kurita K."/>
            <person name="Katagiri S."/>
            <person name="Kikuta A."/>
            <person name="Kobayashi H."/>
            <person name="Kobayashi N."/>
            <person name="Machita K."/>
            <person name="Maehara T."/>
            <person name="Masukawa M."/>
            <person name="Mizubayashi T."/>
            <person name="Mukai Y."/>
            <person name="Nagasaki H."/>
            <person name="Nagata Y."/>
            <person name="Naito S."/>
            <person name="Nakashima M."/>
            <person name="Nakama Y."/>
            <person name="Nakamichi Y."/>
            <person name="Nakamura M."/>
            <person name="Meguro A."/>
            <person name="Negishi M."/>
            <person name="Ohta I."/>
            <person name="Ohta T."/>
            <person name="Okamoto M."/>
            <person name="Ono N."/>
            <person name="Saji S."/>
            <person name="Sakaguchi M."/>
            <person name="Sakai K."/>
            <person name="Shibata M."/>
            <person name="Shimokawa T."/>
            <person name="Song J."/>
            <person name="Takazaki Y."/>
            <person name="Terasawa K."/>
            <person name="Tsugane M."/>
            <person name="Tsuji K."/>
            <person name="Ueda S."/>
            <person name="Waki K."/>
            <person name="Yamagata H."/>
            <person name="Yamamoto M."/>
            <person name="Yamamoto S."/>
            <person name="Yamane H."/>
            <person name="Yoshiki S."/>
            <person name="Yoshihara R."/>
            <person name="Yukawa K."/>
            <person name="Zhong H."/>
            <person name="Yano M."/>
            <person name="Yuan Q."/>
            <person name="Ouyang S."/>
            <person name="Liu J."/>
            <person name="Jones K.M."/>
            <person name="Gansberger K."/>
            <person name="Moffat K."/>
            <person name="Hill J."/>
            <person name="Bera J."/>
            <person name="Fadrosh D."/>
            <person name="Jin S."/>
            <person name="Johri S."/>
            <person name="Kim M."/>
            <person name="Overton L."/>
            <person name="Reardon M."/>
            <person name="Tsitrin T."/>
            <person name="Vuong H."/>
            <person name="Weaver B."/>
            <person name="Ciecko A."/>
            <person name="Tallon L."/>
            <person name="Jackson J."/>
            <person name="Pai G."/>
            <person name="Aken S.V."/>
            <person name="Utterback T."/>
            <person name="Reidmuller S."/>
            <person name="Feldblyum T."/>
            <person name="Hsiao J."/>
            <person name="Zismann V."/>
            <person name="Iobst S."/>
            <person name="de Vazeille A.R."/>
            <person name="Buell C.R."/>
            <person name="Ying K."/>
            <person name="Li Y."/>
            <person name="Lu T."/>
            <person name="Huang Y."/>
            <person name="Zhao Q."/>
            <person name="Feng Q."/>
            <person name="Zhang L."/>
            <person name="Zhu J."/>
            <person name="Weng Q."/>
            <person name="Mu J."/>
            <person name="Lu Y."/>
            <person name="Fan D."/>
            <person name="Liu Y."/>
            <person name="Guan J."/>
            <person name="Zhang Y."/>
            <person name="Yu S."/>
            <person name="Liu X."/>
            <person name="Zhang Y."/>
            <person name="Hong G."/>
            <person name="Han B."/>
            <person name="Choisne N."/>
            <person name="Demange N."/>
            <person name="Orjeda G."/>
            <person name="Samain S."/>
            <person name="Cattolico L."/>
            <person name="Pelletier E."/>
            <person name="Couloux A."/>
            <person name="Segurens B."/>
            <person name="Wincker P."/>
            <person name="D'Hont A."/>
            <person name="Scarpelli C."/>
            <person name="Weissenbach J."/>
            <person name="Salanoubat M."/>
            <person name="Quetier F."/>
            <person name="Yu Y."/>
            <person name="Kim H.R."/>
            <person name="Rambo T."/>
            <person name="Currie J."/>
            <person name="Collura K."/>
            <person name="Luo M."/>
            <person name="Yang T."/>
            <person name="Ammiraju J.S.S."/>
            <person name="Engler F."/>
            <person name="Soderlund C."/>
            <person name="Wing R.A."/>
            <person name="Palmer L.E."/>
            <person name="de la Bastide M."/>
            <person name="Spiegel L."/>
            <person name="Nascimento L."/>
            <person name="Zutavern T."/>
            <person name="O'Shaughnessy A."/>
            <person name="Dike S."/>
            <person name="Dedhia N."/>
            <person name="Preston R."/>
            <person name="Balija V."/>
            <person name="McCombie W.R."/>
            <person name="Chow T."/>
            <person name="Chen H."/>
            <person name="Chung M."/>
            <person name="Chen C."/>
            <person name="Shaw J."/>
            <person name="Wu H."/>
            <person name="Hsiao K."/>
            <person name="Chao Y."/>
            <person name="Chu M."/>
            <person name="Cheng C."/>
            <person name="Hour A."/>
            <person name="Lee P."/>
            <person name="Lin S."/>
            <person name="Lin Y."/>
            <person name="Liou J."/>
            <person name="Liu S."/>
            <person name="Hsing Y."/>
            <person name="Raghuvanshi S."/>
            <person name="Mohanty A."/>
            <person name="Bharti A.K."/>
            <person name="Gaur A."/>
            <person name="Gupta V."/>
            <person name="Kumar D."/>
            <person name="Ravi V."/>
            <person name="Vij S."/>
            <person name="Kapur A."/>
            <person name="Khurana P."/>
            <person name="Khurana P."/>
            <person name="Khurana J.P."/>
            <person name="Tyagi A.K."/>
            <person name="Gaikwad K."/>
            <person name="Singh A."/>
            <person name="Dalal V."/>
            <person name="Srivastava S."/>
            <person name="Dixit A."/>
            <person name="Pal A.K."/>
            <person name="Ghazi I.A."/>
            <person name="Yadav M."/>
            <person name="Pandit A."/>
            <person name="Bhargava A."/>
            <person name="Sureshbabu K."/>
            <person name="Batra K."/>
            <person name="Sharma T.R."/>
            <person name="Mohapatra T."/>
            <person name="Singh N.K."/>
            <person name="Messing J."/>
            <person name="Nelson A.B."/>
            <person name="Fuks G."/>
            <person name="Kavchok S."/>
            <person name="Keizer G."/>
            <person name="Linton E."/>
            <person name="Llaca V."/>
            <person name="Song R."/>
            <person name="Tanyolac B."/>
            <person name="Young S."/>
            <person name="Ho-Il K."/>
            <person name="Hahn J.H."/>
            <person name="Sangsakoo G."/>
            <person name="Vanavichit A."/>
            <person name="de Mattos Luiz.A.T."/>
            <person name="Zimmer P.D."/>
            <person name="Malone G."/>
            <person name="Dellagostin O."/>
            <person name="de Oliveira A.C."/>
            <person name="Bevan M."/>
            <person name="Bancroft I."/>
            <person name="Minx P."/>
            <person name="Cordum H."/>
            <person name="Wilson R."/>
            <person name="Cheng Z."/>
            <person name="Jin W."/>
            <person name="Jiang J."/>
            <person name="Leong S.A."/>
            <person name="Iwama H."/>
            <person name="Gojobori T."/>
            <person name="Itoh T."/>
            <person name="Niimura Y."/>
            <person name="Fujii Y."/>
            <person name="Habara T."/>
            <person name="Sakai H."/>
            <person name="Sato Y."/>
            <person name="Wilson G."/>
            <person name="Kumar K."/>
            <person name="McCouch S."/>
            <person name="Juretic N."/>
            <person name="Hoen D."/>
            <person name="Wright S."/>
            <person name="Bruskiewich R."/>
            <person name="Bureau T."/>
            <person name="Miyao A."/>
            <person name="Hirochika H."/>
            <person name="Nishikawa T."/>
            <person name="Kadowaki K."/>
            <person name="Sugiura M."/>
            <person name="Burr B."/>
            <person name="Sasaki T."/>
        </authorList>
    </citation>
    <scope>NUCLEOTIDE SEQUENCE [LARGE SCALE GENOMIC DNA]</scope>
    <source>
        <strain evidence="3">cv. Nipponbare</strain>
    </source>
</reference>
<proteinExistence type="predicted"/>
<dbReference type="STRING" id="39947.A0A0P0X773"/>
<feature type="region of interest" description="Disordered" evidence="1">
    <location>
        <begin position="163"/>
        <end position="193"/>
    </location>
</feature>
<dbReference type="FunCoup" id="A0A0P0X773">
    <property type="interactions" value="6"/>
</dbReference>
<feature type="region of interest" description="Disordered" evidence="1">
    <location>
        <begin position="25"/>
        <end position="44"/>
    </location>
</feature>
<evidence type="ECO:0000256" key="1">
    <source>
        <dbReference type="SAM" id="MobiDB-lite"/>
    </source>
</evidence>
<evidence type="ECO:0000313" key="3">
    <source>
        <dbReference type="Proteomes" id="UP000059680"/>
    </source>
</evidence>
<gene>
    <name evidence="2" type="ordered locus">Os07g0536966</name>
    <name evidence="2" type="ORF">OSNPB_070536966</name>
</gene>